<accession>A0A0L8HH09</accession>
<dbReference type="PANTHER" id="PTHR23347">
    <property type="entry name" value="COLORECTAL MUTANT CANCER PROTEIN MCC PROTEIN -RELATED"/>
    <property type="match status" value="1"/>
</dbReference>
<feature type="domain" description="Harmonin-binding protein USHBP1 PDZ-binding" evidence="3">
    <location>
        <begin position="76"/>
        <end position="138"/>
    </location>
</feature>
<feature type="compositionally biased region" description="Basic and acidic residues" evidence="2">
    <location>
        <begin position="205"/>
        <end position="214"/>
    </location>
</feature>
<gene>
    <name evidence="4" type="ORF">OCBIM_22014728mg</name>
</gene>
<organism evidence="4">
    <name type="scientific">Octopus bimaculoides</name>
    <name type="common">California two-spotted octopus</name>
    <dbReference type="NCBI Taxonomy" id="37653"/>
    <lineage>
        <taxon>Eukaryota</taxon>
        <taxon>Metazoa</taxon>
        <taxon>Spiralia</taxon>
        <taxon>Lophotrochozoa</taxon>
        <taxon>Mollusca</taxon>
        <taxon>Cephalopoda</taxon>
        <taxon>Coleoidea</taxon>
        <taxon>Octopodiformes</taxon>
        <taxon>Octopoda</taxon>
        <taxon>Incirrata</taxon>
        <taxon>Octopodidae</taxon>
        <taxon>Octopus</taxon>
    </lineage>
</organism>
<dbReference type="PANTHER" id="PTHR23347:SF6">
    <property type="entry name" value="FI17904P1"/>
    <property type="match status" value="1"/>
</dbReference>
<dbReference type="AlphaFoldDB" id="A0A0L8HH09"/>
<dbReference type="STRING" id="37653.A0A0L8HH09"/>
<sequence length="464" mass="52500">ALATNEQFPVAKIAELKKLKTCATDKQQLPNAKVAEHLVQSLQECSSMQEIVQTVYKCGNEISESKIREFEIEFERLNSKIDHWRSQYGLLALNLEESKTLTDRLSVLIGKYESNNTALQLAINYSDQAIEACEVLCAVMESEHGFNLANFHASGLSGFEILSHPSALGQNANVLYGKHRNVSKLKKEMQDVDNADSGNVSIDSHANEISEAQRREKKLKGRIQELMITLEKLSRNSEIRQQQSTEFVNDLKRANCPCFTAMQHSCSHTGGELAETLACWAKCLAVFRLPLRSEFKFRQGRLPLRSEFKFRQGRLCLSSFRGRLNKYQLHTEPTVVVPNGGEDDGNTGCWHHTMSSLMGRCPVPVVFFCNDHQIRDRVTLSKAFSKSTKAKCRGLSLAMYFSCSALISAFEKAKKKYQSRLKKMETQMQEMKKQYEKQLRQNENRPALPDDKTHAAASTNETSL</sequence>
<name>A0A0L8HH09_OCTBM</name>
<dbReference type="InterPro" id="IPR019536">
    <property type="entry name" value="USHBP1_PDZ-bd"/>
</dbReference>
<protein>
    <recommendedName>
        <fullName evidence="3">Harmonin-binding protein USHBP1 PDZ-binding domain-containing protein</fullName>
    </recommendedName>
</protein>
<evidence type="ECO:0000259" key="3">
    <source>
        <dbReference type="Pfam" id="PF10506"/>
    </source>
</evidence>
<reference evidence="4" key="1">
    <citation type="submission" date="2015-07" db="EMBL/GenBank/DDBJ databases">
        <title>MeaNS - Measles Nucleotide Surveillance Program.</title>
        <authorList>
            <person name="Tran T."/>
            <person name="Druce J."/>
        </authorList>
    </citation>
    <scope>NUCLEOTIDE SEQUENCE</scope>
    <source>
        <strain evidence="4">UCB-OBI-ISO-001</strain>
        <tissue evidence="4">Gonad</tissue>
    </source>
</reference>
<dbReference type="OrthoDB" id="6256369at2759"/>
<dbReference type="Pfam" id="PF10506">
    <property type="entry name" value="USHBP1_PDZ-bd"/>
    <property type="match status" value="2"/>
</dbReference>
<keyword evidence="1" id="KW-0175">Coiled coil</keyword>
<feature type="domain" description="Harmonin-binding protein USHBP1 PDZ-binding" evidence="3">
    <location>
        <begin position="218"/>
        <end position="257"/>
    </location>
</feature>
<feature type="region of interest" description="Disordered" evidence="2">
    <location>
        <begin position="428"/>
        <end position="464"/>
    </location>
</feature>
<feature type="compositionally biased region" description="Basic and acidic residues" evidence="2">
    <location>
        <begin position="428"/>
        <end position="454"/>
    </location>
</feature>
<dbReference type="InterPro" id="IPR040171">
    <property type="entry name" value="USBP1-like"/>
</dbReference>
<evidence type="ECO:0000256" key="2">
    <source>
        <dbReference type="SAM" id="MobiDB-lite"/>
    </source>
</evidence>
<evidence type="ECO:0000256" key="1">
    <source>
        <dbReference type="SAM" id="Coils"/>
    </source>
</evidence>
<proteinExistence type="predicted"/>
<dbReference type="EMBL" id="KQ418171">
    <property type="protein sequence ID" value="KOF88527.1"/>
    <property type="molecule type" value="Genomic_DNA"/>
</dbReference>
<feature type="non-terminal residue" evidence="4">
    <location>
        <position position="1"/>
    </location>
</feature>
<feature type="region of interest" description="Disordered" evidence="2">
    <location>
        <begin position="194"/>
        <end position="214"/>
    </location>
</feature>
<evidence type="ECO:0000313" key="4">
    <source>
        <dbReference type="EMBL" id="KOF88527.1"/>
    </source>
</evidence>
<feature type="coiled-coil region" evidence="1">
    <location>
        <begin position="60"/>
        <end position="87"/>
    </location>
</feature>